<feature type="compositionally biased region" description="Gly residues" evidence="1">
    <location>
        <begin position="176"/>
        <end position="185"/>
    </location>
</feature>
<name>A0AAN9UVE5_9PEZI</name>
<organism evidence="2 3">
    <name type="scientific">Diatrype stigma</name>
    <dbReference type="NCBI Taxonomy" id="117547"/>
    <lineage>
        <taxon>Eukaryota</taxon>
        <taxon>Fungi</taxon>
        <taxon>Dikarya</taxon>
        <taxon>Ascomycota</taxon>
        <taxon>Pezizomycotina</taxon>
        <taxon>Sordariomycetes</taxon>
        <taxon>Xylariomycetidae</taxon>
        <taxon>Xylariales</taxon>
        <taxon>Diatrypaceae</taxon>
        <taxon>Diatrype</taxon>
    </lineage>
</organism>
<proteinExistence type="predicted"/>
<dbReference type="EMBL" id="JAKJXP020000022">
    <property type="protein sequence ID" value="KAK7754201.1"/>
    <property type="molecule type" value="Genomic_DNA"/>
</dbReference>
<feature type="compositionally biased region" description="Low complexity" evidence="1">
    <location>
        <begin position="199"/>
        <end position="226"/>
    </location>
</feature>
<dbReference type="AlphaFoldDB" id="A0AAN9UVE5"/>
<feature type="compositionally biased region" description="Low complexity" evidence="1">
    <location>
        <begin position="269"/>
        <end position="281"/>
    </location>
</feature>
<feature type="compositionally biased region" description="Gly residues" evidence="1">
    <location>
        <begin position="282"/>
        <end position="292"/>
    </location>
</feature>
<feature type="compositionally biased region" description="Basic and acidic residues" evidence="1">
    <location>
        <begin position="42"/>
        <end position="55"/>
    </location>
</feature>
<gene>
    <name evidence="2" type="ORF">SLS62_003778</name>
</gene>
<evidence type="ECO:0000313" key="2">
    <source>
        <dbReference type="EMBL" id="KAK7754201.1"/>
    </source>
</evidence>
<feature type="compositionally biased region" description="Low complexity" evidence="1">
    <location>
        <begin position="86"/>
        <end position="103"/>
    </location>
</feature>
<accession>A0AAN9UVE5</accession>
<feature type="compositionally biased region" description="Gly residues" evidence="1">
    <location>
        <begin position="253"/>
        <end position="268"/>
    </location>
</feature>
<keyword evidence="3" id="KW-1185">Reference proteome</keyword>
<evidence type="ECO:0000256" key="1">
    <source>
        <dbReference type="SAM" id="MobiDB-lite"/>
    </source>
</evidence>
<comment type="caution">
    <text evidence="2">The sequence shown here is derived from an EMBL/GenBank/DDBJ whole genome shotgun (WGS) entry which is preliminary data.</text>
</comment>
<feature type="compositionally biased region" description="Pro residues" evidence="1">
    <location>
        <begin position="69"/>
        <end position="85"/>
    </location>
</feature>
<feature type="compositionally biased region" description="Low complexity" evidence="1">
    <location>
        <begin position="19"/>
        <end position="29"/>
    </location>
</feature>
<feature type="region of interest" description="Disordered" evidence="1">
    <location>
        <begin position="1"/>
        <end position="387"/>
    </location>
</feature>
<sequence length="387" mass="38309">MPDWKGLAKNGWHPEKDSSSGSTSNSITGLGVRSSVKGFVGRGDDSRTSSIEHRAQPASIHSLRDPSSFGPPPKRTTATIPPPSPAGGSASSALSSPSHSPYPTSNAIAPAPPARNHALQAPATIARGGREEEQQQYHHHQQQQEPTPEPRPYRVNTTGLQTSHLPPPPKRRDDGSGGGGGGLGGNRPPPPSLPPRLPPRGASTNGAPSPTATSSPSSSSPVGGSRQPPPQSYQLNQGAMDRLGAAGVSVPGLGIGAGGGAGAGGGDALGRLGKAAAAASFGNGGGSGGGGGRPPPPARPTSTPGGNAQMGELQTRFARLGASAAISHAQGSTPTPTSDRIATAIGKKPAPPPPPKKKPTLSGPNTAAAGGGDAPPPVPLATRPKFG</sequence>
<evidence type="ECO:0000313" key="3">
    <source>
        <dbReference type="Proteomes" id="UP001320420"/>
    </source>
</evidence>
<feature type="compositionally biased region" description="Polar residues" evidence="1">
    <location>
        <begin position="155"/>
        <end position="164"/>
    </location>
</feature>
<feature type="compositionally biased region" description="Pro residues" evidence="1">
    <location>
        <begin position="187"/>
        <end position="198"/>
    </location>
</feature>
<dbReference type="Proteomes" id="UP001320420">
    <property type="component" value="Unassembled WGS sequence"/>
</dbReference>
<feature type="compositionally biased region" description="Polar residues" evidence="1">
    <location>
        <begin position="329"/>
        <end position="340"/>
    </location>
</feature>
<reference evidence="2 3" key="1">
    <citation type="submission" date="2024-02" db="EMBL/GenBank/DDBJ databases">
        <title>De novo assembly and annotation of 12 fungi associated with fruit tree decline syndrome in Ontario, Canada.</title>
        <authorList>
            <person name="Sulman M."/>
            <person name="Ellouze W."/>
            <person name="Ilyukhin E."/>
        </authorList>
    </citation>
    <scope>NUCLEOTIDE SEQUENCE [LARGE SCALE GENOMIC DNA]</scope>
    <source>
        <strain evidence="2 3">M11/M66-122</strain>
    </source>
</reference>
<protein>
    <submittedName>
        <fullName evidence="2">Uncharacterized protein</fullName>
    </submittedName>
</protein>